<feature type="domain" description="Rad26-like C-terminal" evidence="4">
    <location>
        <begin position="711"/>
        <end position="773"/>
    </location>
</feature>
<evidence type="ECO:0000313" key="6">
    <source>
        <dbReference type="EMBL" id="OJJ35666.1"/>
    </source>
</evidence>
<feature type="compositionally biased region" description="Acidic residues" evidence="2">
    <location>
        <begin position="347"/>
        <end position="357"/>
    </location>
</feature>
<dbReference type="InterPro" id="IPR048379">
    <property type="entry name" value="Rad26-like_C"/>
</dbReference>
<dbReference type="Pfam" id="PF12331">
    <property type="entry name" value="Rad26-like_helical_rpts"/>
    <property type="match status" value="1"/>
</dbReference>
<dbReference type="InterPro" id="IPR048380">
    <property type="entry name" value="Rad26-like_N"/>
</dbReference>
<dbReference type="InterPro" id="IPR022093">
    <property type="entry name" value="Rad26-like_helical"/>
</dbReference>
<evidence type="ECO:0000256" key="2">
    <source>
        <dbReference type="SAM" id="MobiDB-lite"/>
    </source>
</evidence>
<evidence type="ECO:0000313" key="7">
    <source>
        <dbReference type="Proteomes" id="UP000184383"/>
    </source>
</evidence>
<name>A0A1L9RL48_ASPWE</name>
<dbReference type="RefSeq" id="XP_040689342.1">
    <property type="nucleotide sequence ID" value="XM_040837681.1"/>
</dbReference>
<dbReference type="Proteomes" id="UP000184383">
    <property type="component" value="Unassembled WGS sequence"/>
</dbReference>
<dbReference type="VEuPathDB" id="FungiDB:ASPWEDRAFT_519675"/>
<keyword evidence="1" id="KW-0175">Coiled coil</keyword>
<evidence type="ECO:0000259" key="5">
    <source>
        <dbReference type="Pfam" id="PF21048"/>
    </source>
</evidence>
<dbReference type="OrthoDB" id="5245063at2759"/>
<organism evidence="6 7">
    <name type="scientific">Aspergillus wentii DTO 134E9</name>
    <dbReference type="NCBI Taxonomy" id="1073089"/>
    <lineage>
        <taxon>Eukaryota</taxon>
        <taxon>Fungi</taxon>
        <taxon>Dikarya</taxon>
        <taxon>Ascomycota</taxon>
        <taxon>Pezizomycotina</taxon>
        <taxon>Eurotiomycetes</taxon>
        <taxon>Eurotiomycetidae</taxon>
        <taxon>Eurotiales</taxon>
        <taxon>Aspergillaceae</taxon>
        <taxon>Aspergillus</taxon>
        <taxon>Aspergillus subgen. Cremei</taxon>
    </lineage>
</organism>
<proteinExistence type="predicted"/>
<keyword evidence="7" id="KW-1185">Reference proteome</keyword>
<evidence type="ECO:0000256" key="1">
    <source>
        <dbReference type="SAM" id="Coils"/>
    </source>
</evidence>
<dbReference type="STRING" id="1073089.A0A1L9RL48"/>
<evidence type="ECO:0000259" key="3">
    <source>
        <dbReference type="Pfam" id="PF12331"/>
    </source>
</evidence>
<reference evidence="7" key="1">
    <citation type="journal article" date="2017" name="Genome Biol.">
        <title>Comparative genomics reveals high biological diversity and specific adaptations in the industrially and medically important fungal genus Aspergillus.</title>
        <authorList>
            <person name="de Vries R.P."/>
            <person name="Riley R."/>
            <person name="Wiebenga A."/>
            <person name="Aguilar-Osorio G."/>
            <person name="Amillis S."/>
            <person name="Uchima C.A."/>
            <person name="Anderluh G."/>
            <person name="Asadollahi M."/>
            <person name="Askin M."/>
            <person name="Barry K."/>
            <person name="Battaglia E."/>
            <person name="Bayram O."/>
            <person name="Benocci T."/>
            <person name="Braus-Stromeyer S.A."/>
            <person name="Caldana C."/>
            <person name="Canovas D."/>
            <person name="Cerqueira G.C."/>
            <person name="Chen F."/>
            <person name="Chen W."/>
            <person name="Choi C."/>
            <person name="Clum A."/>
            <person name="Dos Santos R.A."/>
            <person name="Damasio A.R."/>
            <person name="Diallinas G."/>
            <person name="Emri T."/>
            <person name="Fekete E."/>
            <person name="Flipphi M."/>
            <person name="Freyberg S."/>
            <person name="Gallo A."/>
            <person name="Gournas C."/>
            <person name="Habgood R."/>
            <person name="Hainaut M."/>
            <person name="Harispe M.L."/>
            <person name="Henrissat B."/>
            <person name="Hilden K.S."/>
            <person name="Hope R."/>
            <person name="Hossain A."/>
            <person name="Karabika E."/>
            <person name="Karaffa L."/>
            <person name="Karanyi Z."/>
            <person name="Krasevec N."/>
            <person name="Kuo A."/>
            <person name="Kusch H."/>
            <person name="LaButti K."/>
            <person name="Lagendijk E.L."/>
            <person name="Lapidus A."/>
            <person name="Levasseur A."/>
            <person name="Lindquist E."/>
            <person name="Lipzen A."/>
            <person name="Logrieco A.F."/>
            <person name="MacCabe A."/>
            <person name="Maekelae M.R."/>
            <person name="Malavazi I."/>
            <person name="Melin P."/>
            <person name="Meyer V."/>
            <person name="Mielnichuk N."/>
            <person name="Miskei M."/>
            <person name="Molnar A.P."/>
            <person name="Mule G."/>
            <person name="Ngan C.Y."/>
            <person name="Orejas M."/>
            <person name="Orosz E."/>
            <person name="Ouedraogo J.P."/>
            <person name="Overkamp K.M."/>
            <person name="Park H.-S."/>
            <person name="Perrone G."/>
            <person name="Piumi F."/>
            <person name="Punt P.J."/>
            <person name="Ram A.F."/>
            <person name="Ramon A."/>
            <person name="Rauscher S."/>
            <person name="Record E."/>
            <person name="Riano-Pachon D.M."/>
            <person name="Robert V."/>
            <person name="Roehrig J."/>
            <person name="Ruller R."/>
            <person name="Salamov A."/>
            <person name="Salih N.S."/>
            <person name="Samson R.A."/>
            <person name="Sandor E."/>
            <person name="Sanguinetti M."/>
            <person name="Schuetze T."/>
            <person name="Sepcic K."/>
            <person name="Shelest E."/>
            <person name="Sherlock G."/>
            <person name="Sophianopoulou V."/>
            <person name="Squina F.M."/>
            <person name="Sun H."/>
            <person name="Susca A."/>
            <person name="Todd R.B."/>
            <person name="Tsang A."/>
            <person name="Unkles S.E."/>
            <person name="van de Wiele N."/>
            <person name="van Rossen-Uffink D."/>
            <person name="Oliveira J.V."/>
            <person name="Vesth T.C."/>
            <person name="Visser J."/>
            <person name="Yu J.-H."/>
            <person name="Zhou M."/>
            <person name="Andersen M.R."/>
            <person name="Archer D.B."/>
            <person name="Baker S.E."/>
            <person name="Benoit I."/>
            <person name="Brakhage A.A."/>
            <person name="Braus G.H."/>
            <person name="Fischer R."/>
            <person name="Frisvad J.C."/>
            <person name="Goldman G.H."/>
            <person name="Houbraken J."/>
            <person name="Oakley B."/>
            <person name="Pocsi I."/>
            <person name="Scazzocchio C."/>
            <person name="Seiboth B."/>
            <person name="vanKuyk P.A."/>
            <person name="Wortman J."/>
            <person name="Dyer P.S."/>
            <person name="Grigoriev I.V."/>
        </authorList>
    </citation>
    <scope>NUCLEOTIDE SEQUENCE [LARGE SCALE GENOMIC DNA]</scope>
    <source>
        <strain evidence="7">DTO 134E9</strain>
    </source>
</reference>
<evidence type="ECO:0000259" key="4">
    <source>
        <dbReference type="Pfam" id="PF21046"/>
    </source>
</evidence>
<feature type="domain" description="Rad26-like helical repeats" evidence="3">
    <location>
        <begin position="482"/>
        <end position="703"/>
    </location>
</feature>
<dbReference type="AlphaFoldDB" id="A0A1L9RL48"/>
<protein>
    <recommendedName>
        <fullName evidence="8">DNA repair protein Rad26</fullName>
    </recommendedName>
</protein>
<dbReference type="GeneID" id="63753529"/>
<dbReference type="EMBL" id="KV878212">
    <property type="protein sequence ID" value="OJJ35666.1"/>
    <property type="molecule type" value="Genomic_DNA"/>
</dbReference>
<dbReference type="Pfam" id="PF21046">
    <property type="entry name" value="Rad26-like_C"/>
    <property type="match status" value="1"/>
</dbReference>
<accession>A0A1L9RL48</accession>
<feature type="coiled-coil region" evidence="1">
    <location>
        <begin position="169"/>
        <end position="246"/>
    </location>
</feature>
<feature type="domain" description="Rad26-like N-terminal" evidence="5">
    <location>
        <begin position="380"/>
        <end position="423"/>
    </location>
</feature>
<sequence length="780" mass="87429">MEDDDEDFFSDEGFDDLPPSTLLQLEQNAYRATQAQRVQKPSLDDDVIYEGERPLENHVYQNSVVQEPHTRVPGPNNATLELPARLHSGLTNEYGTLDVGELDAEILNDDAASGTALGQPANIPGQFGPLQDNTLVEDGRHGPLPDSMEIVEETYLPEDAYQQSYDETYDILNERLARENERNQQIMEELASAKSVMETKTGEIAIIRANQAKLAENHDRQLTALRKAMAEESAKHKEELEAARAEGKMLATENAFLRQDLAEEARMNGLKAKSKVEDKVPPVTPKKSRILPFRDGFDDDEIIAISPSKSQGGRSKRGTPTVPGKRKRKHSQGSPTPLQLDPQPEPMMEEAPGDTSDDAMIDAEHYEPVSIQSEDRNMGLMKRILNHRRSPNEERDIEVMAQLTFPSEPQQTISSIVLEETSNVHSGNFPVEYGRTIASLWARALKEKFYKPIPMFMSIIRFIFALDMCTSVPDLIEHLVPVLQESGDVNGVPRFKHSPVSRQNLGQIRQTPVSQLHPEVDSTEALSMLYHMACGCLHVERAIKNFWRHIRYDFILMMLNCSQPIKDIILTLNLLSTSIRPGLFGSIHEAEQDQIANENYIVDRVGNLLSEMPQVDEGQDPYTPLEICSMRLEALSLLMALVFNPIDPNDNHGISVIASHPTVLARLIRAMHDELDALYSYSPEQDLHSSLVNGLMRVIYGVIRRHHEPVDLQAKLCRLAGGKQKFLVVLTRLAFSEGPILEAGIDDETVEMAHEMLDDAVNPQEAEALLEAFPSAKRDD</sequence>
<evidence type="ECO:0008006" key="8">
    <source>
        <dbReference type="Google" id="ProtNLM"/>
    </source>
</evidence>
<feature type="region of interest" description="Disordered" evidence="2">
    <location>
        <begin position="269"/>
        <end position="357"/>
    </location>
</feature>
<gene>
    <name evidence="6" type="ORF">ASPWEDRAFT_519675</name>
</gene>
<dbReference type="Pfam" id="PF21048">
    <property type="entry name" value="Rad26-like_N"/>
    <property type="match status" value="1"/>
</dbReference>